<gene>
    <name evidence="1" type="ORF">Fcan01_20111</name>
</gene>
<reference evidence="1 2" key="1">
    <citation type="submission" date="2015-12" db="EMBL/GenBank/DDBJ databases">
        <title>The genome of Folsomia candida.</title>
        <authorList>
            <person name="Faddeeva A."/>
            <person name="Derks M.F."/>
            <person name="Anvar Y."/>
            <person name="Smit S."/>
            <person name="Van Straalen N."/>
            <person name="Roelofs D."/>
        </authorList>
    </citation>
    <scope>NUCLEOTIDE SEQUENCE [LARGE SCALE GENOMIC DNA]</scope>
    <source>
        <strain evidence="1 2">VU population</strain>
        <tissue evidence="1">Whole body</tissue>
    </source>
</reference>
<sequence length="146" mass="16762">MIAISSSYDAIITTDITTPLEKYVITNIHEFFTEFGYKLYSLKDKRESTLWRLSIRKDLLYFENYVWEGELPAVHVDFTKYSAAAMFADQIGFQPTSDNLQRKSCTIIYSGLVLTDFSIYTDTFGSSWMNIVCESGLPTFQKELGP</sequence>
<accession>A0A226DIE0</accession>
<name>A0A226DIE0_FOLCA</name>
<protein>
    <submittedName>
        <fullName evidence="1">Uncharacterized protein</fullName>
    </submittedName>
</protein>
<keyword evidence="2" id="KW-1185">Reference proteome</keyword>
<dbReference type="AlphaFoldDB" id="A0A226DIE0"/>
<evidence type="ECO:0000313" key="2">
    <source>
        <dbReference type="Proteomes" id="UP000198287"/>
    </source>
</evidence>
<evidence type="ECO:0000313" key="1">
    <source>
        <dbReference type="EMBL" id="OXA44949.1"/>
    </source>
</evidence>
<comment type="caution">
    <text evidence="1">The sequence shown here is derived from an EMBL/GenBank/DDBJ whole genome shotgun (WGS) entry which is preliminary data.</text>
</comment>
<dbReference type="Proteomes" id="UP000198287">
    <property type="component" value="Unassembled WGS sequence"/>
</dbReference>
<dbReference type="EMBL" id="LNIX01000018">
    <property type="protein sequence ID" value="OXA44949.1"/>
    <property type="molecule type" value="Genomic_DNA"/>
</dbReference>
<organism evidence="1 2">
    <name type="scientific">Folsomia candida</name>
    <name type="common">Springtail</name>
    <dbReference type="NCBI Taxonomy" id="158441"/>
    <lineage>
        <taxon>Eukaryota</taxon>
        <taxon>Metazoa</taxon>
        <taxon>Ecdysozoa</taxon>
        <taxon>Arthropoda</taxon>
        <taxon>Hexapoda</taxon>
        <taxon>Collembola</taxon>
        <taxon>Entomobryomorpha</taxon>
        <taxon>Isotomoidea</taxon>
        <taxon>Isotomidae</taxon>
        <taxon>Proisotominae</taxon>
        <taxon>Folsomia</taxon>
    </lineage>
</organism>
<proteinExistence type="predicted"/>